<evidence type="ECO:0000256" key="2">
    <source>
        <dbReference type="SAM" id="MobiDB-lite"/>
    </source>
</evidence>
<gene>
    <name evidence="3" type="ORF">QYE76_010549</name>
</gene>
<comment type="caution">
    <text evidence="3">The sequence shown here is derived from an EMBL/GenBank/DDBJ whole genome shotgun (WGS) entry which is preliminary data.</text>
</comment>
<name>A0AAD8TXF8_LOLMU</name>
<feature type="compositionally biased region" description="Polar residues" evidence="2">
    <location>
        <begin position="148"/>
        <end position="163"/>
    </location>
</feature>
<proteinExistence type="predicted"/>
<sequence length="680" mass="75164">MSWFTKRIQPLQQRDRLLFQYTGRDDSMRASKDNLSADTLDKRLRVLIKVPRDLRIHVCSIDIHSNGSGTALEALEDKDLRTLTRVPHSGNTDSEVASDPEAPAAPAPSKRKRGASSGSGQTAKRARDVVSTAATHKAEAEKKRLNLIDTSNKNQPNIHQFFTKSTKNPETKPPKNLKKKAKPSPATMPVTPQAEAPPKPSSSTAVDPKDVINLDDLPEDPTTESGHGGSGKGDSGKDASSSHPPPEHQDTTSAEATAHDAENKLLSGATGTPQTHPHLFPVLQRVPLSQRHAEMTRLMDEVWGNPDTEEPMLAKLENTRKLHEDLRVHVLEQKTEIDGLRQSYADSQKAISLLETRIKNYEEEIAKRPTIDALAAQVEVLQAENESLKKFLKESSEEESKKRKELSDKHIQEVSDLAENLKKSQQRVKTLAAKNKAQEEEAEAIDKLIFPTLGFNWMKESVLKRPEAYEEARTSIDDLIEACRGIAQSLSLKRARTKLADTMTKLMWQVPGLIKDWQESSARGVTSLVLATCKAHFPSMNFADVARGAPKGTNMRAALAETQGYDRVFVRQVNHSFWYNKYDLPTGFSDVEDDEEEGADEGAEEGSGSSDDHSQDGSGDDSGEGSAYEASDDDQSICKVKPDLDVIAIVLEFSLCEVCAIVCDYAVWDAESRYEAAYKF</sequence>
<evidence type="ECO:0000313" key="3">
    <source>
        <dbReference type="EMBL" id="KAK1693852.1"/>
    </source>
</evidence>
<feature type="region of interest" description="Disordered" evidence="2">
    <location>
        <begin position="589"/>
        <end position="632"/>
    </location>
</feature>
<dbReference type="AlphaFoldDB" id="A0AAD8TXF8"/>
<feature type="coiled-coil region" evidence="1">
    <location>
        <begin position="344"/>
        <end position="448"/>
    </location>
</feature>
<evidence type="ECO:0000256" key="1">
    <source>
        <dbReference type="SAM" id="Coils"/>
    </source>
</evidence>
<dbReference type="Proteomes" id="UP001231189">
    <property type="component" value="Unassembled WGS sequence"/>
</dbReference>
<feature type="compositionally biased region" description="Acidic residues" evidence="2">
    <location>
        <begin position="590"/>
        <end position="604"/>
    </location>
</feature>
<organism evidence="3 4">
    <name type="scientific">Lolium multiflorum</name>
    <name type="common">Italian ryegrass</name>
    <name type="synonym">Lolium perenne subsp. multiflorum</name>
    <dbReference type="NCBI Taxonomy" id="4521"/>
    <lineage>
        <taxon>Eukaryota</taxon>
        <taxon>Viridiplantae</taxon>
        <taxon>Streptophyta</taxon>
        <taxon>Embryophyta</taxon>
        <taxon>Tracheophyta</taxon>
        <taxon>Spermatophyta</taxon>
        <taxon>Magnoliopsida</taxon>
        <taxon>Liliopsida</taxon>
        <taxon>Poales</taxon>
        <taxon>Poaceae</taxon>
        <taxon>BOP clade</taxon>
        <taxon>Pooideae</taxon>
        <taxon>Poodae</taxon>
        <taxon>Poeae</taxon>
        <taxon>Poeae Chloroplast Group 2 (Poeae type)</taxon>
        <taxon>Loliodinae</taxon>
        <taxon>Loliinae</taxon>
        <taxon>Lolium</taxon>
    </lineage>
</organism>
<keyword evidence="4" id="KW-1185">Reference proteome</keyword>
<keyword evidence="1" id="KW-0175">Coiled coil</keyword>
<protein>
    <submittedName>
        <fullName evidence="3">Uncharacterized protein</fullName>
    </submittedName>
</protein>
<accession>A0AAD8TXF8</accession>
<dbReference type="EMBL" id="JAUUTY010000001">
    <property type="protein sequence ID" value="KAK1693852.1"/>
    <property type="molecule type" value="Genomic_DNA"/>
</dbReference>
<feature type="compositionally biased region" description="Basic and acidic residues" evidence="2">
    <location>
        <begin position="136"/>
        <end position="146"/>
    </location>
</feature>
<evidence type="ECO:0000313" key="4">
    <source>
        <dbReference type="Proteomes" id="UP001231189"/>
    </source>
</evidence>
<reference evidence="3" key="1">
    <citation type="submission" date="2023-07" db="EMBL/GenBank/DDBJ databases">
        <title>A chromosome-level genome assembly of Lolium multiflorum.</title>
        <authorList>
            <person name="Chen Y."/>
            <person name="Copetti D."/>
            <person name="Kolliker R."/>
            <person name="Studer B."/>
        </authorList>
    </citation>
    <scope>NUCLEOTIDE SEQUENCE</scope>
    <source>
        <strain evidence="3">02402/16</strain>
        <tissue evidence="3">Leaf</tissue>
    </source>
</reference>
<feature type="region of interest" description="Disordered" evidence="2">
    <location>
        <begin position="85"/>
        <end position="256"/>
    </location>
</feature>